<name>A0ACD3A4G9_9AGAR</name>
<sequence>MRALGTQAKIDEASPALEQHIPHIGQLPAEILVLIFQCHQLDLVDHANSEKIVQWTRLTFVCRRWESIAFNSKALWTIIPTHHTAYARFASQRSDPLLVSVIGTTWGEEYGITEEKRILFLSLLQRTRKVEVTNQPLQFYAETLENPPSELRFLEDVHFNNLQTPFQESPFPKSLRRLTLVSSRFEWDWLNLDHLTELRLISNPISITVSSFVGYLSQMPRLSSLEISYIFDFDEEDADQESPRHKYSKSATLISLQELLVKDSASFILEFLSYVHFKKHFTLRIELDLDTLDDGVELFSTLDRHLQASGHTIQGIDLDYGGGSWIGSPTTLSCFDQSSQNSPFLCIHQQSHPGH</sequence>
<evidence type="ECO:0000313" key="1">
    <source>
        <dbReference type="EMBL" id="TFK60305.1"/>
    </source>
</evidence>
<evidence type="ECO:0000313" key="2">
    <source>
        <dbReference type="Proteomes" id="UP000308600"/>
    </source>
</evidence>
<dbReference type="Proteomes" id="UP000308600">
    <property type="component" value="Unassembled WGS sequence"/>
</dbReference>
<dbReference type="EMBL" id="ML208795">
    <property type="protein sequence ID" value="TFK60305.1"/>
    <property type="molecule type" value="Genomic_DNA"/>
</dbReference>
<reference evidence="1 2" key="1">
    <citation type="journal article" date="2019" name="Nat. Ecol. Evol.">
        <title>Megaphylogeny resolves global patterns of mushroom evolution.</title>
        <authorList>
            <person name="Varga T."/>
            <person name="Krizsan K."/>
            <person name="Foldi C."/>
            <person name="Dima B."/>
            <person name="Sanchez-Garcia M."/>
            <person name="Sanchez-Ramirez S."/>
            <person name="Szollosi G.J."/>
            <person name="Szarkandi J.G."/>
            <person name="Papp V."/>
            <person name="Albert L."/>
            <person name="Andreopoulos W."/>
            <person name="Angelini C."/>
            <person name="Antonin V."/>
            <person name="Barry K.W."/>
            <person name="Bougher N.L."/>
            <person name="Buchanan P."/>
            <person name="Buyck B."/>
            <person name="Bense V."/>
            <person name="Catcheside P."/>
            <person name="Chovatia M."/>
            <person name="Cooper J."/>
            <person name="Damon W."/>
            <person name="Desjardin D."/>
            <person name="Finy P."/>
            <person name="Geml J."/>
            <person name="Haridas S."/>
            <person name="Hughes K."/>
            <person name="Justo A."/>
            <person name="Karasinski D."/>
            <person name="Kautmanova I."/>
            <person name="Kiss B."/>
            <person name="Kocsube S."/>
            <person name="Kotiranta H."/>
            <person name="LaButti K.M."/>
            <person name="Lechner B.E."/>
            <person name="Liimatainen K."/>
            <person name="Lipzen A."/>
            <person name="Lukacs Z."/>
            <person name="Mihaltcheva S."/>
            <person name="Morgado L.N."/>
            <person name="Niskanen T."/>
            <person name="Noordeloos M.E."/>
            <person name="Ohm R.A."/>
            <person name="Ortiz-Santana B."/>
            <person name="Ovrebo C."/>
            <person name="Racz N."/>
            <person name="Riley R."/>
            <person name="Savchenko A."/>
            <person name="Shiryaev A."/>
            <person name="Soop K."/>
            <person name="Spirin V."/>
            <person name="Szebenyi C."/>
            <person name="Tomsovsky M."/>
            <person name="Tulloss R.E."/>
            <person name="Uehling J."/>
            <person name="Grigoriev I.V."/>
            <person name="Vagvolgyi C."/>
            <person name="Papp T."/>
            <person name="Martin F.M."/>
            <person name="Miettinen O."/>
            <person name="Hibbett D.S."/>
            <person name="Nagy L.G."/>
        </authorList>
    </citation>
    <scope>NUCLEOTIDE SEQUENCE [LARGE SCALE GENOMIC DNA]</scope>
    <source>
        <strain evidence="1 2">NL-1719</strain>
    </source>
</reference>
<proteinExistence type="predicted"/>
<protein>
    <submittedName>
        <fullName evidence="1">Uncharacterized protein</fullName>
    </submittedName>
</protein>
<gene>
    <name evidence="1" type="ORF">BDN72DRAFT_883662</name>
</gene>
<organism evidence="1 2">
    <name type="scientific">Pluteus cervinus</name>
    <dbReference type="NCBI Taxonomy" id="181527"/>
    <lineage>
        <taxon>Eukaryota</taxon>
        <taxon>Fungi</taxon>
        <taxon>Dikarya</taxon>
        <taxon>Basidiomycota</taxon>
        <taxon>Agaricomycotina</taxon>
        <taxon>Agaricomycetes</taxon>
        <taxon>Agaricomycetidae</taxon>
        <taxon>Agaricales</taxon>
        <taxon>Pluteineae</taxon>
        <taxon>Pluteaceae</taxon>
        <taxon>Pluteus</taxon>
    </lineage>
</organism>
<keyword evidence="2" id="KW-1185">Reference proteome</keyword>
<accession>A0ACD3A4G9</accession>